<dbReference type="Proteomes" id="UP000308652">
    <property type="component" value="Unassembled WGS sequence"/>
</dbReference>
<keyword evidence="2" id="KW-1185">Reference proteome</keyword>
<dbReference type="InterPro" id="IPR019410">
    <property type="entry name" value="Methyltransf_16"/>
</dbReference>
<evidence type="ECO:0000313" key="2">
    <source>
        <dbReference type="Proteomes" id="UP000308652"/>
    </source>
</evidence>
<dbReference type="EMBL" id="ML213602">
    <property type="protein sequence ID" value="TFK38832.1"/>
    <property type="molecule type" value="Genomic_DNA"/>
</dbReference>
<organism evidence="1 2">
    <name type="scientific">Crucibulum laeve</name>
    <dbReference type="NCBI Taxonomy" id="68775"/>
    <lineage>
        <taxon>Eukaryota</taxon>
        <taxon>Fungi</taxon>
        <taxon>Dikarya</taxon>
        <taxon>Basidiomycota</taxon>
        <taxon>Agaricomycotina</taxon>
        <taxon>Agaricomycetes</taxon>
        <taxon>Agaricomycetidae</taxon>
        <taxon>Agaricales</taxon>
        <taxon>Agaricineae</taxon>
        <taxon>Nidulariaceae</taxon>
        <taxon>Crucibulum</taxon>
    </lineage>
</organism>
<dbReference type="GO" id="GO:0008757">
    <property type="term" value="F:S-adenosylmethionine-dependent methyltransferase activity"/>
    <property type="evidence" value="ECO:0007669"/>
    <property type="project" value="UniProtKB-ARBA"/>
</dbReference>
<name>A0A5C3M107_9AGAR</name>
<evidence type="ECO:0000313" key="1">
    <source>
        <dbReference type="EMBL" id="TFK38832.1"/>
    </source>
</evidence>
<accession>A0A5C3M107</accession>
<dbReference type="CDD" id="cd02440">
    <property type="entry name" value="AdoMet_MTases"/>
    <property type="match status" value="1"/>
</dbReference>
<dbReference type="InterPro" id="IPR029063">
    <property type="entry name" value="SAM-dependent_MTases_sf"/>
</dbReference>
<dbReference type="PANTHER" id="PTHR14614">
    <property type="entry name" value="HEPATOCELLULAR CARCINOMA-ASSOCIATED ANTIGEN"/>
    <property type="match status" value="1"/>
</dbReference>
<dbReference type="Gene3D" id="3.40.50.150">
    <property type="entry name" value="Vaccinia Virus protein VP39"/>
    <property type="match status" value="1"/>
</dbReference>
<gene>
    <name evidence="1" type="ORF">BDQ12DRAFT_683445</name>
</gene>
<sequence length="371" mass="41140">MAADVLYLPPPSLRLPSIRNIYSFSAEQLTDAINYLRLIYNPEIRGTRRRRHKHTKPTKPSNEILQNSLESLRIDTFERSYAIRWLTALISQVDESESGPRGEALIQNAASLLALCAGTASAGIITRDFVFTAAHLGEPSSVAVKLRDTPLDNADYGSVGAQTWGGACVMSEMIVEEPGRFGLECPDGQSLRILELGAGTGLVSLTVAKLMQALRRDDQIEIVATDYYPSVLANLQVNVHSNDVCISTHSLDWSLFSQEHIKDSPFDEPFDVVLGADIIYERDHAVWIKSCLALLLRKPSSVFHLIIPLRATHTLESNTIEEVFTLEAAGHKTALPQLIIKSKETIICDAEGDKDGDEVEYAYYRIGWDRT</sequence>
<proteinExistence type="predicted"/>
<dbReference type="PANTHER" id="PTHR14614:SF147">
    <property type="entry name" value="S-ADENOSYLMETHIONINE-DEPENDENT METHYLTRANSFERASE OF THE SEVEN BETA-STRAND FAMILY"/>
    <property type="match status" value="1"/>
</dbReference>
<protein>
    <submittedName>
        <fullName evidence="1">Putative methyltransferase-domain-containing protein</fullName>
    </submittedName>
</protein>
<keyword evidence="1" id="KW-0808">Transferase</keyword>
<dbReference type="STRING" id="68775.A0A5C3M107"/>
<dbReference type="Pfam" id="PF10294">
    <property type="entry name" value="Methyltransf_16"/>
    <property type="match status" value="1"/>
</dbReference>
<reference evidence="1 2" key="1">
    <citation type="journal article" date="2019" name="Nat. Ecol. Evol.">
        <title>Megaphylogeny resolves global patterns of mushroom evolution.</title>
        <authorList>
            <person name="Varga T."/>
            <person name="Krizsan K."/>
            <person name="Foldi C."/>
            <person name="Dima B."/>
            <person name="Sanchez-Garcia M."/>
            <person name="Sanchez-Ramirez S."/>
            <person name="Szollosi G.J."/>
            <person name="Szarkandi J.G."/>
            <person name="Papp V."/>
            <person name="Albert L."/>
            <person name="Andreopoulos W."/>
            <person name="Angelini C."/>
            <person name="Antonin V."/>
            <person name="Barry K.W."/>
            <person name="Bougher N.L."/>
            <person name="Buchanan P."/>
            <person name="Buyck B."/>
            <person name="Bense V."/>
            <person name="Catcheside P."/>
            <person name="Chovatia M."/>
            <person name="Cooper J."/>
            <person name="Damon W."/>
            <person name="Desjardin D."/>
            <person name="Finy P."/>
            <person name="Geml J."/>
            <person name="Haridas S."/>
            <person name="Hughes K."/>
            <person name="Justo A."/>
            <person name="Karasinski D."/>
            <person name="Kautmanova I."/>
            <person name="Kiss B."/>
            <person name="Kocsube S."/>
            <person name="Kotiranta H."/>
            <person name="LaButti K.M."/>
            <person name="Lechner B.E."/>
            <person name="Liimatainen K."/>
            <person name="Lipzen A."/>
            <person name="Lukacs Z."/>
            <person name="Mihaltcheva S."/>
            <person name="Morgado L.N."/>
            <person name="Niskanen T."/>
            <person name="Noordeloos M.E."/>
            <person name="Ohm R.A."/>
            <person name="Ortiz-Santana B."/>
            <person name="Ovrebo C."/>
            <person name="Racz N."/>
            <person name="Riley R."/>
            <person name="Savchenko A."/>
            <person name="Shiryaev A."/>
            <person name="Soop K."/>
            <person name="Spirin V."/>
            <person name="Szebenyi C."/>
            <person name="Tomsovsky M."/>
            <person name="Tulloss R.E."/>
            <person name="Uehling J."/>
            <person name="Grigoriev I.V."/>
            <person name="Vagvolgyi C."/>
            <person name="Papp T."/>
            <person name="Martin F.M."/>
            <person name="Miettinen O."/>
            <person name="Hibbett D.S."/>
            <person name="Nagy L.G."/>
        </authorList>
    </citation>
    <scope>NUCLEOTIDE SEQUENCE [LARGE SCALE GENOMIC DNA]</scope>
    <source>
        <strain evidence="1 2">CBS 166.37</strain>
    </source>
</reference>
<dbReference type="SUPFAM" id="SSF53335">
    <property type="entry name" value="S-adenosyl-L-methionine-dependent methyltransferases"/>
    <property type="match status" value="1"/>
</dbReference>
<dbReference type="OrthoDB" id="433955at2759"/>
<dbReference type="AlphaFoldDB" id="A0A5C3M107"/>
<keyword evidence="1" id="KW-0489">Methyltransferase</keyword>
<dbReference type="GO" id="GO:0032259">
    <property type="term" value="P:methylation"/>
    <property type="evidence" value="ECO:0007669"/>
    <property type="project" value="UniProtKB-KW"/>
</dbReference>